<evidence type="ECO:0000313" key="8">
    <source>
        <dbReference type="RefSeq" id="XP_021574830.1"/>
    </source>
</evidence>
<dbReference type="SUPFAM" id="SSF54518">
    <property type="entry name" value="Tubby C-terminal domain-like"/>
    <property type="match status" value="1"/>
</dbReference>
<evidence type="ECO:0000256" key="3">
    <source>
        <dbReference type="ARBA" id="ARBA00022490"/>
    </source>
</evidence>
<dbReference type="Pfam" id="PF01167">
    <property type="entry name" value="Tub"/>
    <property type="match status" value="1"/>
</dbReference>
<evidence type="ECO:0000256" key="4">
    <source>
        <dbReference type="SAM" id="MobiDB-lite"/>
    </source>
</evidence>
<dbReference type="GeneID" id="103274383"/>
<reference evidence="8" key="1">
    <citation type="submission" date="2025-08" db="UniProtKB">
        <authorList>
            <consortium name="RefSeq"/>
        </authorList>
    </citation>
    <scope>IDENTIFICATION</scope>
</reference>
<dbReference type="OrthoDB" id="8775810at2759"/>
<proteinExistence type="inferred from homology"/>
<keyword evidence="3" id="KW-0963">Cytoplasm</keyword>
<dbReference type="PANTHER" id="PTHR16517:SF24">
    <property type="entry name" value="TUBBY-RELATED PROTEIN 2"/>
    <property type="match status" value="1"/>
</dbReference>
<name>A0A3Q0EKK4_CARSF</name>
<dbReference type="KEGG" id="csyr:103274383"/>
<evidence type="ECO:0000259" key="5">
    <source>
        <dbReference type="Pfam" id="PF01167"/>
    </source>
</evidence>
<dbReference type="RefSeq" id="XP_021574830.1">
    <property type="nucleotide sequence ID" value="XM_021719155.1"/>
</dbReference>
<evidence type="ECO:0000256" key="2">
    <source>
        <dbReference type="ARBA" id="ARBA00007129"/>
    </source>
</evidence>
<comment type="similarity">
    <text evidence="2">Belongs to the TUB family.</text>
</comment>
<comment type="subcellular location">
    <subcellularLocation>
        <location evidence="1">Cytoplasm</location>
    </subcellularLocation>
</comment>
<dbReference type="GO" id="GO:0061512">
    <property type="term" value="P:protein localization to cilium"/>
    <property type="evidence" value="ECO:0007669"/>
    <property type="project" value="TreeGrafter"/>
</dbReference>
<organism evidence="7 8">
    <name type="scientific">Carlito syrichta</name>
    <name type="common">Philippine tarsier</name>
    <name type="synonym">Tarsius syrichta</name>
    <dbReference type="NCBI Taxonomy" id="1868482"/>
    <lineage>
        <taxon>Eukaryota</taxon>
        <taxon>Metazoa</taxon>
        <taxon>Chordata</taxon>
        <taxon>Craniata</taxon>
        <taxon>Vertebrata</taxon>
        <taxon>Euteleostomi</taxon>
        <taxon>Mammalia</taxon>
        <taxon>Eutheria</taxon>
        <taxon>Euarchontoglires</taxon>
        <taxon>Primates</taxon>
        <taxon>Haplorrhini</taxon>
        <taxon>Tarsiiformes</taxon>
        <taxon>Tarsiidae</taxon>
        <taxon>Carlito</taxon>
    </lineage>
</organism>
<accession>A0A3Q0EKK4</accession>
<dbReference type="GO" id="GO:0005737">
    <property type="term" value="C:cytoplasm"/>
    <property type="evidence" value="ECO:0007669"/>
    <property type="project" value="UniProtKB-SubCell"/>
</dbReference>
<feature type="domain" description="Tubby C-terminal" evidence="5">
    <location>
        <begin position="299"/>
        <end position="538"/>
    </location>
</feature>
<keyword evidence="7" id="KW-1185">Reference proteome</keyword>
<dbReference type="InterPro" id="IPR000007">
    <property type="entry name" value="Tubby_C"/>
</dbReference>
<evidence type="ECO:0000259" key="6">
    <source>
        <dbReference type="Pfam" id="PF16322"/>
    </source>
</evidence>
<dbReference type="PANTHER" id="PTHR16517">
    <property type="entry name" value="TUBBY-RELATED"/>
    <property type="match status" value="1"/>
</dbReference>
<dbReference type="InterPro" id="IPR025659">
    <property type="entry name" value="Tubby-like_C"/>
</dbReference>
<evidence type="ECO:0000256" key="1">
    <source>
        <dbReference type="ARBA" id="ARBA00004496"/>
    </source>
</evidence>
<dbReference type="AlphaFoldDB" id="A0A3Q0EKK4"/>
<protein>
    <submittedName>
        <fullName evidence="8">Tubby-related protein 2-like</fullName>
    </submittedName>
</protein>
<sequence length="544" mass="60996">MALGPFVYVIGPAPCRKPLEQGYLATVVAEVIALLEVEPGGRGLGQFPVGITTPKILSTYQRLRVLRYEQATTRLQMLEEKWLLTEKKQRQKRQEFLMVQDNPDDSRRCRRLGRRRREELLPADPSPGNPFLKENVPEAHLCSSAHGAPSTVSCAGDDNSERRPVVSSPEEGDNTEADEDDTTSQDVGDRTIGPNPAMDGYQGSGNWAFHKGDDLEEKKEKSESIGRNTPAAADEEVSGSLGSKDDTHSQDMESAAFQEVSGSLESKGDTHSQDKESAAFLATLSPGPPLGEDMRSYVLRPALRGHVMQCCITRRRGLGMFPSYYLYQNVNENLKCFLLAGRKRKWSKTSNYLITLDPTDLSRKGNNFVGKVRSNVLGTKFAIFDNGMNPQRNNVDPDAVRIRQELGAVCYEANILGRRAPRKMTVIIPRVDRQNQRIRVQPQNEHQSLLSHLKRGTLRGLVLMRNETPTWSQDRNLYELDFRGRVFQESMKNFQILHPQTGDLVLQFGRVAKDSFIMDFSFPLCPLQAFAICLSGFDCKLACE</sequence>
<feature type="compositionally biased region" description="Basic and acidic residues" evidence="4">
    <location>
        <begin position="266"/>
        <end position="275"/>
    </location>
</feature>
<feature type="compositionally biased region" description="Acidic residues" evidence="4">
    <location>
        <begin position="170"/>
        <end position="183"/>
    </location>
</feature>
<dbReference type="Pfam" id="PF16322">
    <property type="entry name" value="Tub_N"/>
    <property type="match status" value="1"/>
</dbReference>
<dbReference type="Proteomes" id="UP000189704">
    <property type="component" value="Unplaced"/>
</dbReference>
<feature type="region of interest" description="Disordered" evidence="4">
    <location>
        <begin position="113"/>
        <end position="275"/>
    </location>
</feature>
<dbReference type="GO" id="GO:0005929">
    <property type="term" value="C:cilium"/>
    <property type="evidence" value="ECO:0007669"/>
    <property type="project" value="TreeGrafter"/>
</dbReference>
<dbReference type="PRINTS" id="PR01573">
    <property type="entry name" value="SUPERTUBBY"/>
</dbReference>
<gene>
    <name evidence="8" type="primary">LOC103274383</name>
</gene>
<evidence type="ECO:0000313" key="7">
    <source>
        <dbReference type="Proteomes" id="UP000189704"/>
    </source>
</evidence>
<dbReference type="Gene3D" id="3.20.90.10">
    <property type="entry name" value="Tubby Protein, Chain A"/>
    <property type="match status" value="1"/>
</dbReference>
<dbReference type="InterPro" id="IPR005398">
    <property type="entry name" value="Tubby_N"/>
</dbReference>
<feature type="compositionally biased region" description="Basic and acidic residues" evidence="4">
    <location>
        <begin position="210"/>
        <end position="224"/>
    </location>
</feature>
<feature type="domain" description="Tubby N-terminal" evidence="6">
    <location>
        <begin position="82"/>
        <end position="174"/>
    </location>
</feature>